<feature type="transmembrane region" description="Helical" evidence="5">
    <location>
        <begin position="95"/>
        <end position="116"/>
    </location>
</feature>
<feature type="transmembrane region" description="Helical" evidence="5">
    <location>
        <begin position="277"/>
        <end position="300"/>
    </location>
</feature>
<feature type="transmembrane region" description="Helical" evidence="5">
    <location>
        <begin position="34"/>
        <end position="57"/>
    </location>
</feature>
<keyword evidence="8" id="KW-1185">Reference proteome</keyword>
<feature type="transmembrane region" description="Helical" evidence="5">
    <location>
        <begin position="186"/>
        <end position="208"/>
    </location>
</feature>
<name>A0A9E8LSM7_9BACI</name>
<evidence type="ECO:0000256" key="1">
    <source>
        <dbReference type="ARBA" id="ARBA00004127"/>
    </source>
</evidence>
<dbReference type="EMBL" id="CP106878">
    <property type="protein sequence ID" value="WAA08796.1"/>
    <property type="molecule type" value="Genomic_DNA"/>
</dbReference>
<keyword evidence="2 5" id="KW-0812">Transmembrane</keyword>
<dbReference type="PANTHER" id="PTHR39535:SF2">
    <property type="entry name" value="HTTM DOMAIN-CONTAINING PROTEIN"/>
    <property type="match status" value="1"/>
</dbReference>
<protein>
    <submittedName>
        <fullName evidence="7">HTTM domain-containing protein</fullName>
    </submittedName>
</protein>
<dbReference type="Proteomes" id="UP001164718">
    <property type="component" value="Chromosome"/>
</dbReference>
<dbReference type="InterPro" id="IPR011020">
    <property type="entry name" value="HTTM-like"/>
</dbReference>
<dbReference type="GO" id="GO:0012505">
    <property type="term" value="C:endomembrane system"/>
    <property type="evidence" value="ECO:0007669"/>
    <property type="project" value="UniProtKB-SubCell"/>
</dbReference>
<evidence type="ECO:0000256" key="4">
    <source>
        <dbReference type="ARBA" id="ARBA00023136"/>
    </source>
</evidence>
<dbReference type="RefSeq" id="WP_275416578.1">
    <property type="nucleotide sequence ID" value="NZ_CP106878.1"/>
</dbReference>
<dbReference type="SMART" id="SM00752">
    <property type="entry name" value="HTTM"/>
    <property type="match status" value="1"/>
</dbReference>
<dbReference type="PANTHER" id="PTHR39535">
    <property type="entry name" value="SPORULATION-DELAYING PROTEIN SDPB"/>
    <property type="match status" value="1"/>
</dbReference>
<evidence type="ECO:0000256" key="2">
    <source>
        <dbReference type="ARBA" id="ARBA00022692"/>
    </source>
</evidence>
<organism evidence="7 8">
    <name type="scientific">Fervidibacillus albus</name>
    <dbReference type="NCBI Taxonomy" id="2980026"/>
    <lineage>
        <taxon>Bacteria</taxon>
        <taxon>Bacillati</taxon>
        <taxon>Bacillota</taxon>
        <taxon>Bacilli</taxon>
        <taxon>Bacillales</taxon>
        <taxon>Bacillaceae</taxon>
        <taxon>Fervidibacillus</taxon>
    </lineage>
</organism>
<dbReference type="KEGG" id="faf:OE104_09235"/>
<gene>
    <name evidence="7" type="ORF">OE104_09235</name>
</gene>
<evidence type="ECO:0000256" key="5">
    <source>
        <dbReference type="SAM" id="Phobius"/>
    </source>
</evidence>
<comment type="subcellular location">
    <subcellularLocation>
        <location evidence="1">Endomembrane system</location>
        <topology evidence="1">Multi-pass membrane protein</topology>
    </subcellularLocation>
</comment>
<dbReference type="InterPro" id="IPR052964">
    <property type="entry name" value="Sporulation_signal_mat"/>
</dbReference>
<dbReference type="AlphaFoldDB" id="A0A9E8LSM7"/>
<evidence type="ECO:0000259" key="6">
    <source>
        <dbReference type="SMART" id="SM00752"/>
    </source>
</evidence>
<reference evidence="7" key="1">
    <citation type="submission" date="2022-09" db="EMBL/GenBank/DDBJ databases">
        <title>Complete Genomes of Fervidibacillus albus and Fervidibacillus halotolerans isolated from tidal flat sediments.</title>
        <authorList>
            <person name="Kwon K.K."/>
            <person name="Yang S.-H."/>
            <person name="Park M.J."/>
            <person name="Oh H.-M."/>
        </authorList>
    </citation>
    <scope>NUCLEOTIDE SEQUENCE</scope>
    <source>
        <strain evidence="7">MEBiC13591</strain>
    </source>
</reference>
<sequence>MKKFLHLGRMTIFERGITKMKNNKLNNLYDKLTVYNHLIGASILRILFGIIILYNYIINYSMRHFLWYDTGIISDEIYNSTNKVFFSFYGLNSSLLYFELLYHFSIFIAFLFTIGFGGKIIHLLNYMLFLSLISRNPLITDGGDNILVLCLLYMIFMNTTEHFSIKFKLNKVIRIPQIPNKVKAIIHNYSIIFVVLQICVMYFLSAIFQVMGEKWNNGTALYYILQVDTFSKPFWEDILTSNIFFIVMITYMSIIIKLAFPFLLINKFTKYIAVTMMVGFHLGIALAMGLITFSATMIAIESILFSDYEYKKVYNFIKKRKLYQKFFKQSLKNKQMEVNTLQKEWM</sequence>
<feature type="domain" description="HTTM-like" evidence="6">
    <location>
        <begin position="33"/>
        <end position="309"/>
    </location>
</feature>
<keyword evidence="4 5" id="KW-0472">Membrane</keyword>
<evidence type="ECO:0000313" key="8">
    <source>
        <dbReference type="Proteomes" id="UP001164718"/>
    </source>
</evidence>
<evidence type="ECO:0000313" key="7">
    <source>
        <dbReference type="EMBL" id="WAA08796.1"/>
    </source>
</evidence>
<accession>A0A9E8LSM7</accession>
<keyword evidence="3 5" id="KW-1133">Transmembrane helix</keyword>
<evidence type="ECO:0000256" key="3">
    <source>
        <dbReference type="ARBA" id="ARBA00022989"/>
    </source>
</evidence>
<feature type="transmembrane region" description="Helical" evidence="5">
    <location>
        <begin position="243"/>
        <end position="265"/>
    </location>
</feature>
<proteinExistence type="predicted"/>